<dbReference type="KEGG" id="sari:H5J25_04990"/>
<accession>A0A974NWA5</accession>
<dbReference type="Proteomes" id="UP000595894">
    <property type="component" value="Chromosome"/>
</dbReference>
<evidence type="ECO:0000313" key="3">
    <source>
        <dbReference type="Proteomes" id="UP000595894"/>
    </source>
</evidence>
<feature type="region of interest" description="Disordered" evidence="1">
    <location>
        <begin position="1"/>
        <end position="20"/>
    </location>
</feature>
<proteinExistence type="predicted"/>
<evidence type="ECO:0000313" key="2">
    <source>
        <dbReference type="EMBL" id="QQV78091.1"/>
    </source>
</evidence>
<evidence type="ECO:0000256" key="1">
    <source>
        <dbReference type="SAM" id="MobiDB-lite"/>
    </source>
</evidence>
<dbReference type="RefSeq" id="WP_202095021.1">
    <property type="nucleotide sequence ID" value="NZ_CP061035.1"/>
</dbReference>
<feature type="compositionally biased region" description="Basic and acidic residues" evidence="1">
    <location>
        <begin position="41"/>
        <end position="51"/>
    </location>
</feature>
<protein>
    <submittedName>
        <fullName evidence="2">Uncharacterized protein</fullName>
    </submittedName>
</protein>
<reference evidence="3" key="1">
    <citation type="submission" date="2020-09" db="EMBL/GenBank/DDBJ databases">
        <title>Sphingomonas sp., a new species isolated from pork steak.</title>
        <authorList>
            <person name="Heidler von Heilborn D."/>
        </authorList>
    </citation>
    <scope>NUCLEOTIDE SEQUENCE [LARGE SCALE GENOMIC DNA]</scope>
</reference>
<dbReference type="AlphaFoldDB" id="A0A974NWA5"/>
<feature type="region of interest" description="Disordered" evidence="1">
    <location>
        <begin position="39"/>
        <end position="69"/>
    </location>
</feature>
<sequence>MDFRDSQEASGQMAGDTMGETMEAVQTMVAAAGAALLGDKGGADRKLETRGDLQGSEAATLPGRGRSFA</sequence>
<dbReference type="EMBL" id="CP061035">
    <property type="protein sequence ID" value="QQV78091.1"/>
    <property type="molecule type" value="Genomic_DNA"/>
</dbReference>
<gene>
    <name evidence="2" type="ORF">H5J25_04990</name>
</gene>
<keyword evidence="3" id="KW-1185">Reference proteome</keyword>
<organism evidence="2 3">
    <name type="scientific">Sphingomonas aliaeris</name>
    <dbReference type="NCBI Taxonomy" id="2759526"/>
    <lineage>
        <taxon>Bacteria</taxon>
        <taxon>Pseudomonadati</taxon>
        <taxon>Pseudomonadota</taxon>
        <taxon>Alphaproteobacteria</taxon>
        <taxon>Sphingomonadales</taxon>
        <taxon>Sphingomonadaceae</taxon>
        <taxon>Sphingomonas</taxon>
    </lineage>
</organism>
<name>A0A974NWA5_9SPHN</name>